<protein>
    <submittedName>
        <fullName evidence="2">Uncharacterized protein</fullName>
    </submittedName>
</protein>
<dbReference type="EMBL" id="KV417272">
    <property type="protein sequence ID" value="KZO99349.1"/>
    <property type="molecule type" value="Genomic_DNA"/>
</dbReference>
<dbReference type="Proteomes" id="UP000076738">
    <property type="component" value="Unassembled WGS sequence"/>
</dbReference>
<keyword evidence="3" id="KW-1185">Reference proteome</keyword>
<name>A0A167Q2M7_CALVF</name>
<evidence type="ECO:0000256" key="1">
    <source>
        <dbReference type="SAM" id="MobiDB-lite"/>
    </source>
</evidence>
<gene>
    <name evidence="2" type="ORF">CALVIDRAFT_534319</name>
</gene>
<reference evidence="2 3" key="1">
    <citation type="journal article" date="2016" name="Mol. Biol. Evol.">
        <title>Comparative Genomics of Early-Diverging Mushroom-Forming Fungi Provides Insights into the Origins of Lignocellulose Decay Capabilities.</title>
        <authorList>
            <person name="Nagy L.G."/>
            <person name="Riley R."/>
            <person name="Tritt A."/>
            <person name="Adam C."/>
            <person name="Daum C."/>
            <person name="Floudas D."/>
            <person name="Sun H."/>
            <person name="Yadav J.S."/>
            <person name="Pangilinan J."/>
            <person name="Larsson K.H."/>
            <person name="Matsuura K."/>
            <person name="Barry K."/>
            <person name="Labutti K."/>
            <person name="Kuo R."/>
            <person name="Ohm R.A."/>
            <person name="Bhattacharya S.S."/>
            <person name="Shirouzu T."/>
            <person name="Yoshinaga Y."/>
            <person name="Martin F.M."/>
            <person name="Grigoriev I.V."/>
            <person name="Hibbett D.S."/>
        </authorList>
    </citation>
    <scope>NUCLEOTIDE SEQUENCE [LARGE SCALE GENOMIC DNA]</scope>
    <source>
        <strain evidence="2 3">TUFC12733</strain>
    </source>
</reference>
<dbReference type="AlphaFoldDB" id="A0A167Q2M7"/>
<evidence type="ECO:0000313" key="3">
    <source>
        <dbReference type="Proteomes" id="UP000076738"/>
    </source>
</evidence>
<organism evidence="2 3">
    <name type="scientific">Calocera viscosa (strain TUFC12733)</name>
    <dbReference type="NCBI Taxonomy" id="1330018"/>
    <lineage>
        <taxon>Eukaryota</taxon>
        <taxon>Fungi</taxon>
        <taxon>Dikarya</taxon>
        <taxon>Basidiomycota</taxon>
        <taxon>Agaricomycotina</taxon>
        <taxon>Dacrymycetes</taxon>
        <taxon>Dacrymycetales</taxon>
        <taxon>Dacrymycetaceae</taxon>
        <taxon>Calocera</taxon>
    </lineage>
</organism>
<feature type="region of interest" description="Disordered" evidence="1">
    <location>
        <begin position="167"/>
        <end position="190"/>
    </location>
</feature>
<sequence>MCSICWRRGNTRWNGLGRETQTDELAISRCLMALWRFGQCFIHPADAEALQSRVGKLRCQLAGEGQLPESLVSLRQTYASLRRNELDKAELLFWKPLKSLSMLRTRRAAPSRALLSPYFQVPRTRLPLRSSPWRYGILLTARQRRSQESARSVLLCIGVIHRHLARQRRGGQTLKQGSRSFGGSRASPAEEVRAQKHIHENPLIDEFGQHPYIGQVVNAAKKRLHLAHDPSEDGHSRFGLQTTPSTGTTITVLGTAQPARGGQVGQ</sequence>
<accession>A0A167Q2M7</accession>
<dbReference type="STRING" id="1330018.A0A167Q2M7"/>
<evidence type="ECO:0000313" key="2">
    <source>
        <dbReference type="EMBL" id="KZO99349.1"/>
    </source>
</evidence>
<proteinExistence type="predicted"/>